<proteinExistence type="predicted"/>
<evidence type="ECO:0000313" key="2">
    <source>
        <dbReference type="Proteomes" id="UP001630127"/>
    </source>
</evidence>
<evidence type="ECO:0000313" key="1">
    <source>
        <dbReference type="EMBL" id="KAL3503110.1"/>
    </source>
</evidence>
<accession>A0ABD2YBA5</accession>
<dbReference type="Proteomes" id="UP001630127">
    <property type="component" value="Unassembled WGS sequence"/>
</dbReference>
<organism evidence="1 2">
    <name type="scientific">Cinchona calisaya</name>
    <dbReference type="NCBI Taxonomy" id="153742"/>
    <lineage>
        <taxon>Eukaryota</taxon>
        <taxon>Viridiplantae</taxon>
        <taxon>Streptophyta</taxon>
        <taxon>Embryophyta</taxon>
        <taxon>Tracheophyta</taxon>
        <taxon>Spermatophyta</taxon>
        <taxon>Magnoliopsida</taxon>
        <taxon>eudicotyledons</taxon>
        <taxon>Gunneridae</taxon>
        <taxon>Pentapetalae</taxon>
        <taxon>asterids</taxon>
        <taxon>lamiids</taxon>
        <taxon>Gentianales</taxon>
        <taxon>Rubiaceae</taxon>
        <taxon>Cinchonoideae</taxon>
        <taxon>Cinchoneae</taxon>
        <taxon>Cinchona</taxon>
    </lineage>
</organism>
<reference evidence="1 2" key="1">
    <citation type="submission" date="2024-11" db="EMBL/GenBank/DDBJ databases">
        <title>A near-complete genome assembly of Cinchona calisaya.</title>
        <authorList>
            <person name="Lian D.C."/>
            <person name="Zhao X.W."/>
            <person name="Wei L."/>
        </authorList>
    </citation>
    <scope>NUCLEOTIDE SEQUENCE [LARGE SCALE GENOMIC DNA]</scope>
    <source>
        <tissue evidence="1">Nenye</tissue>
    </source>
</reference>
<dbReference type="EMBL" id="JBJUIK010000015">
    <property type="protein sequence ID" value="KAL3503110.1"/>
    <property type="molecule type" value="Genomic_DNA"/>
</dbReference>
<sequence>MDMARIVKINLRDSDGNCSQVYPNLSNFPTATHFRAWAEIQVYGGFRATEYHRVTHHTTLRYVFNPVNLTGACNVFSRRVQHFVEPRPGPHWIDAIMRADVEWIATHGASRRFQFQDDQWQSLHEQAYEMFIAPGSRLLVVPLLERLSAGP</sequence>
<protein>
    <submittedName>
        <fullName evidence="1">Uncharacterized protein</fullName>
    </submittedName>
</protein>
<keyword evidence="2" id="KW-1185">Reference proteome</keyword>
<comment type="caution">
    <text evidence="1">The sequence shown here is derived from an EMBL/GenBank/DDBJ whole genome shotgun (WGS) entry which is preliminary data.</text>
</comment>
<name>A0ABD2YBA5_9GENT</name>
<gene>
    <name evidence="1" type="ORF">ACH5RR_037559</name>
</gene>
<dbReference type="AlphaFoldDB" id="A0ABD2YBA5"/>